<evidence type="ECO:0000259" key="2">
    <source>
        <dbReference type="SMART" id="SM00358"/>
    </source>
</evidence>
<dbReference type="EMBL" id="HBGE01086779">
    <property type="protein sequence ID" value="CAD9174952.1"/>
    <property type="molecule type" value="Transcribed_RNA"/>
</dbReference>
<protein>
    <recommendedName>
        <fullName evidence="2">DRBM domain-containing protein</fullName>
    </recommendedName>
</protein>
<organism evidence="3">
    <name type="scientific">Alexandrium catenella</name>
    <name type="common">Red tide dinoflagellate</name>
    <name type="synonym">Gonyaulax catenella</name>
    <dbReference type="NCBI Taxonomy" id="2925"/>
    <lineage>
        <taxon>Eukaryota</taxon>
        <taxon>Sar</taxon>
        <taxon>Alveolata</taxon>
        <taxon>Dinophyceae</taxon>
        <taxon>Gonyaulacales</taxon>
        <taxon>Pyrocystaceae</taxon>
        <taxon>Alexandrium</taxon>
    </lineage>
</organism>
<accession>A0A7S1WLG1</accession>
<reference evidence="3" key="1">
    <citation type="submission" date="2021-01" db="EMBL/GenBank/DDBJ databases">
        <authorList>
            <person name="Corre E."/>
            <person name="Pelletier E."/>
            <person name="Niang G."/>
            <person name="Scheremetjew M."/>
            <person name="Finn R."/>
            <person name="Kale V."/>
            <person name="Holt S."/>
            <person name="Cochrane G."/>
            <person name="Meng A."/>
            <person name="Brown T."/>
            <person name="Cohen L."/>
        </authorList>
    </citation>
    <scope>NUCLEOTIDE SEQUENCE</scope>
    <source>
        <strain evidence="3">OF101</strain>
    </source>
</reference>
<dbReference type="Pfam" id="PF00035">
    <property type="entry name" value="dsrm"/>
    <property type="match status" value="2"/>
</dbReference>
<dbReference type="InterPro" id="IPR012340">
    <property type="entry name" value="NA-bd_OB-fold"/>
</dbReference>
<feature type="domain" description="DRBM" evidence="2">
    <location>
        <begin position="117"/>
        <end position="191"/>
    </location>
</feature>
<dbReference type="InterPro" id="IPR014720">
    <property type="entry name" value="dsRBD_dom"/>
</dbReference>
<dbReference type="Gene3D" id="3.30.160.20">
    <property type="match status" value="2"/>
</dbReference>
<dbReference type="AlphaFoldDB" id="A0A7S1WLG1"/>
<feature type="region of interest" description="Disordered" evidence="1">
    <location>
        <begin position="87"/>
        <end position="118"/>
    </location>
</feature>
<sequence length="326" mass="35777">MDPKTELNQFCQRFCQRPVTKSDIVYVTSKFGHQFGYQFQAIVKLNCLQGEEYAGNLSPSPKEAEKSAAQQALAAYANHIAAAPLSASKDPLTAPAPRGAAREAKQPEEDENPAITPKTKLNSLCMRIAKRYLQKGETVYECRKVPGGYQATVKLSALPGEWKDRLWAGQVFTTKQKAEQSAAEIALMQISEDQDLSEEAAKPKGTGKGKGKGKGKGFGKGGGKSWGWDWGCGWTWQSDATGPDQPRERVTEERISGEVLDWKETYGWVKPCGDIDHPAAQLRNGKVYLHQKDLVGELKALEAGARVTFHVYEDPSGLGAEEVEMD</sequence>
<dbReference type="SUPFAM" id="SSF54768">
    <property type="entry name" value="dsRNA-binding domain-like"/>
    <property type="match status" value="2"/>
</dbReference>
<dbReference type="Gene3D" id="2.40.50.140">
    <property type="entry name" value="Nucleic acid-binding proteins"/>
    <property type="match status" value="1"/>
</dbReference>
<proteinExistence type="predicted"/>
<name>A0A7S1WLG1_ALECA</name>
<evidence type="ECO:0000256" key="1">
    <source>
        <dbReference type="SAM" id="MobiDB-lite"/>
    </source>
</evidence>
<gene>
    <name evidence="3" type="ORF">ACAT0790_LOCUS51721</name>
</gene>
<feature type="compositionally biased region" description="Basic residues" evidence="1">
    <location>
        <begin position="205"/>
        <end position="217"/>
    </location>
</feature>
<dbReference type="SMART" id="SM00358">
    <property type="entry name" value="DSRM"/>
    <property type="match status" value="2"/>
</dbReference>
<dbReference type="SUPFAM" id="SSF50249">
    <property type="entry name" value="Nucleic acid-binding proteins"/>
    <property type="match status" value="1"/>
</dbReference>
<feature type="region of interest" description="Disordered" evidence="1">
    <location>
        <begin position="194"/>
        <end position="224"/>
    </location>
</feature>
<evidence type="ECO:0000313" key="3">
    <source>
        <dbReference type="EMBL" id="CAD9174952.1"/>
    </source>
</evidence>
<feature type="domain" description="DRBM" evidence="2">
    <location>
        <begin position="3"/>
        <end position="77"/>
    </location>
</feature>